<dbReference type="InterPro" id="IPR020845">
    <property type="entry name" value="AMP-binding_CS"/>
</dbReference>
<evidence type="ECO:0000256" key="2">
    <source>
        <dbReference type="ARBA" id="ARBA00022598"/>
    </source>
</evidence>
<dbReference type="PROSITE" id="PS00455">
    <property type="entry name" value="AMP_BINDING"/>
    <property type="match status" value="1"/>
</dbReference>
<dbReference type="FunFam" id="3.40.50.12780:FF:000013">
    <property type="entry name" value="Long-chain-fatty-acid--AMP ligase FadD32"/>
    <property type="match status" value="1"/>
</dbReference>
<keyword evidence="3" id="KW-0472">Membrane</keyword>
<feature type="domain" description="AMP-dependent synthetase/ligase" evidence="4">
    <location>
        <begin position="9"/>
        <end position="384"/>
    </location>
</feature>
<dbReference type="SUPFAM" id="SSF56801">
    <property type="entry name" value="Acetyl-CoA synthetase-like"/>
    <property type="match status" value="1"/>
</dbReference>
<feature type="transmembrane region" description="Helical" evidence="3">
    <location>
        <begin position="38"/>
        <end position="62"/>
    </location>
</feature>
<dbReference type="Gene3D" id="3.30.300.30">
    <property type="match status" value="1"/>
</dbReference>
<dbReference type="InterPro" id="IPR042099">
    <property type="entry name" value="ANL_N_sf"/>
</dbReference>
<reference evidence="5" key="1">
    <citation type="submission" date="2015-04" db="EMBL/GenBank/DDBJ databases">
        <authorList>
            <person name="Syromyatnikov M.Y."/>
            <person name="Popov V.N."/>
        </authorList>
    </citation>
    <scope>NUCLEOTIDE SEQUENCE</scope>
    <source>
        <strain evidence="5">MO-1</strain>
    </source>
</reference>
<comment type="similarity">
    <text evidence="1">Belongs to the ATP-dependent AMP-binding enzyme family.</text>
</comment>
<dbReference type="EMBL" id="LO017727">
    <property type="protein sequence ID" value="CRH05959.1"/>
    <property type="molecule type" value="Genomic_DNA"/>
</dbReference>
<dbReference type="GO" id="GO:0005886">
    <property type="term" value="C:plasma membrane"/>
    <property type="evidence" value="ECO:0007669"/>
    <property type="project" value="TreeGrafter"/>
</dbReference>
<dbReference type="GO" id="GO:0071766">
    <property type="term" value="P:Actinobacterium-type cell wall biogenesis"/>
    <property type="evidence" value="ECO:0007669"/>
    <property type="project" value="UniProtKB-ARBA"/>
</dbReference>
<gene>
    <name evidence="5" type="ORF">MAGMO_1781</name>
</gene>
<keyword evidence="3" id="KW-0812">Transmembrane</keyword>
<dbReference type="Pfam" id="PF00501">
    <property type="entry name" value="AMP-binding"/>
    <property type="match status" value="1"/>
</dbReference>
<protein>
    <submittedName>
        <fullName evidence="5">Putative fatty-acid--CoA ligase</fullName>
        <ecNumber evidence="5">6.2.1.-</ecNumber>
    </submittedName>
</protein>
<dbReference type="GO" id="GO:0006633">
    <property type="term" value="P:fatty acid biosynthetic process"/>
    <property type="evidence" value="ECO:0007669"/>
    <property type="project" value="TreeGrafter"/>
</dbReference>
<dbReference type="EC" id="6.2.1.-" evidence="5"/>
<sequence length="541" mass="59365">MGDGENITHHLTYAQVDQQARAIARMLLTEGSPGGRVLLAYGFGLDFIPAFFGALYAGMIAVPLPEPRTTLDRWLGIQQACGASLALGSASFIDQLSEKHPADSPLRQLSWLATDDLPAQEGQGGALPRAVAGHGPAFLQYTSGSTGAPKGVVVSHENMMDNARTMQAAFNEIEQEKGFSWLPFYHDMGLTGGMLQPMYLGVPMMFMSPLHFLQRPRRWLQAISRYRITSCGAPDFAYKLCTQKIRPEQMETWDLSCWQQAMVGAEPVQAETLAQFADHFAPCGFNKNAFFPGFGLAEATLFIAGRDKRSPVVTCRVDAEALTRHEVKEVGTDSPHQSYPFVSNGITYGSHQLLIVDPAHRTPCAPDRVGELWFQGGNSALGYWQEQAQTEKTFKAYLADGTGPFLRTGDLGFRLHGELYITGRLKDVIIIRGSNYYPQDLELAVERSDSALRPAGGVAFSVTEQGQEQLVVLQELERTALRKADPKALTRQIQSILSTTFGLSAAHICLLKPGGILRTSSGKVRRRDCRDAFLAGDMVFL</sequence>
<accession>A0A1S7LIN6</accession>
<dbReference type="GO" id="GO:0070566">
    <property type="term" value="F:adenylyltransferase activity"/>
    <property type="evidence" value="ECO:0007669"/>
    <property type="project" value="TreeGrafter"/>
</dbReference>
<dbReference type="InterPro" id="IPR045851">
    <property type="entry name" value="AMP-bd_C_sf"/>
</dbReference>
<dbReference type="Gene3D" id="3.40.50.12780">
    <property type="entry name" value="N-terminal domain of ligase-like"/>
    <property type="match status" value="1"/>
</dbReference>
<dbReference type="AlphaFoldDB" id="A0A1S7LIN6"/>
<evidence type="ECO:0000313" key="5">
    <source>
        <dbReference type="EMBL" id="CRH05959.1"/>
    </source>
</evidence>
<organism evidence="5">
    <name type="scientific">Magnetococcus massalia (strain MO-1)</name>
    <dbReference type="NCBI Taxonomy" id="451514"/>
    <lineage>
        <taxon>Bacteria</taxon>
        <taxon>Pseudomonadati</taxon>
        <taxon>Pseudomonadota</taxon>
        <taxon>Magnetococcia</taxon>
        <taxon>Magnetococcales</taxon>
        <taxon>Magnetococcaceae</taxon>
        <taxon>Magnetococcus</taxon>
    </lineage>
</organism>
<dbReference type="InterPro" id="IPR000873">
    <property type="entry name" value="AMP-dep_synth/lig_dom"/>
</dbReference>
<dbReference type="PANTHER" id="PTHR22754:SF32">
    <property type="entry name" value="DISCO-INTERACTING PROTEIN 2"/>
    <property type="match status" value="1"/>
</dbReference>
<dbReference type="CDD" id="cd05931">
    <property type="entry name" value="FAAL"/>
    <property type="match status" value="1"/>
</dbReference>
<evidence type="ECO:0000256" key="3">
    <source>
        <dbReference type="SAM" id="Phobius"/>
    </source>
</evidence>
<keyword evidence="2 5" id="KW-0436">Ligase</keyword>
<dbReference type="GO" id="GO:0016874">
    <property type="term" value="F:ligase activity"/>
    <property type="evidence" value="ECO:0007669"/>
    <property type="project" value="UniProtKB-KW"/>
</dbReference>
<dbReference type="InterPro" id="IPR040097">
    <property type="entry name" value="FAAL/FAAC"/>
</dbReference>
<proteinExistence type="inferred from homology"/>
<keyword evidence="3" id="KW-1133">Transmembrane helix</keyword>
<name>A0A1S7LIN6_MAGMO</name>
<evidence type="ECO:0000256" key="1">
    <source>
        <dbReference type="ARBA" id="ARBA00006432"/>
    </source>
</evidence>
<dbReference type="PANTHER" id="PTHR22754">
    <property type="entry name" value="DISCO-INTERACTING PROTEIN 2 DIP2 -RELATED"/>
    <property type="match status" value="1"/>
</dbReference>
<evidence type="ECO:0000259" key="4">
    <source>
        <dbReference type="Pfam" id="PF00501"/>
    </source>
</evidence>